<feature type="region of interest" description="Disordered" evidence="1">
    <location>
        <begin position="108"/>
        <end position="291"/>
    </location>
</feature>
<keyword evidence="2" id="KW-0732">Signal</keyword>
<evidence type="ECO:0000256" key="1">
    <source>
        <dbReference type="SAM" id="MobiDB-lite"/>
    </source>
</evidence>
<evidence type="ECO:0000313" key="4">
    <source>
        <dbReference type="Proteomes" id="UP000315082"/>
    </source>
</evidence>
<dbReference type="Proteomes" id="UP000315082">
    <property type="component" value="Chromosome"/>
</dbReference>
<evidence type="ECO:0008006" key="5">
    <source>
        <dbReference type="Google" id="ProtNLM"/>
    </source>
</evidence>
<dbReference type="RefSeq" id="WP_145094364.1">
    <property type="nucleotide sequence ID" value="NZ_CP036348.1"/>
</dbReference>
<feature type="signal peptide" evidence="2">
    <location>
        <begin position="1"/>
        <end position="24"/>
    </location>
</feature>
<proteinExistence type="predicted"/>
<dbReference type="KEGG" id="rcf:Poly24_21760"/>
<gene>
    <name evidence="3" type="ORF">Poly24_21760</name>
</gene>
<dbReference type="AlphaFoldDB" id="A0A518JSG4"/>
<feature type="compositionally biased region" description="Basic and acidic residues" evidence="1">
    <location>
        <begin position="127"/>
        <end position="146"/>
    </location>
</feature>
<dbReference type="EMBL" id="CP036348">
    <property type="protein sequence ID" value="QDV68467.1"/>
    <property type="molecule type" value="Genomic_DNA"/>
</dbReference>
<sequence precursor="true">MRAAFTYASIAWLAIHGLAIELHANEKATKNPLVKVWNATARKYGICYGPGYHACPKCQGACQCGGTCGPMHYAPTGHHHVSPGYANGEVMESMPMYEENAIQEHEPTLAAPEPVYVSPADAGIPREYNEPQPKPERKFTPKKEVEQALPKSSDSTSFDALDPESIKGLPSVESPQFAAPKRSNDARLPLPKLPSQQRKEPDSPSDQAPRSTAPAHVSPPETPMFQSQPNFAPPAKAPRNVPATPPIDSQPVPEMGNIPDIQALPPAAAPHSAPTQPARPSPFEANPDDLLVPQDTHLLDSANARQRVPHQPAYRSANRSRAVIFEPLR</sequence>
<reference evidence="3 4" key="1">
    <citation type="submission" date="2019-02" db="EMBL/GenBank/DDBJ databases">
        <title>Deep-cultivation of Planctomycetes and their phenomic and genomic characterization uncovers novel biology.</title>
        <authorList>
            <person name="Wiegand S."/>
            <person name="Jogler M."/>
            <person name="Boedeker C."/>
            <person name="Pinto D."/>
            <person name="Vollmers J."/>
            <person name="Rivas-Marin E."/>
            <person name="Kohn T."/>
            <person name="Peeters S.H."/>
            <person name="Heuer A."/>
            <person name="Rast P."/>
            <person name="Oberbeckmann S."/>
            <person name="Bunk B."/>
            <person name="Jeske O."/>
            <person name="Meyerdierks A."/>
            <person name="Storesund J.E."/>
            <person name="Kallscheuer N."/>
            <person name="Luecker S."/>
            <person name="Lage O.M."/>
            <person name="Pohl T."/>
            <person name="Merkel B.J."/>
            <person name="Hornburger P."/>
            <person name="Mueller R.-W."/>
            <person name="Bruemmer F."/>
            <person name="Labrenz M."/>
            <person name="Spormann A.M."/>
            <person name="Op den Camp H."/>
            <person name="Overmann J."/>
            <person name="Amann R."/>
            <person name="Jetten M.S.M."/>
            <person name="Mascher T."/>
            <person name="Medema M.H."/>
            <person name="Devos D.P."/>
            <person name="Kaster A.-K."/>
            <person name="Ovreas L."/>
            <person name="Rohde M."/>
            <person name="Galperin M.Y."/>
            <person name="Jogler C."/>
        </authorList>
    </citation>
    <scope>NUCLEOTIDE SEQUENCE [LARGE SCALE GENOMIC DNA]</scope>
    <source>
        <strain evidence="3 4">Poly24</strain>
    </source>
</reference>
<protein>
    <recommendedName>
        <fullName evidence="5">Filamentous hemagglutinin</fullName>
    </recommendedName>
</protein>
<feature type="compositionally biased region" description="Low complexity" evidence="1">
    <location>
        <begin position="263"/>
        <end position="278"/>
    </location>
</feature>
<evidence type="ECO:0000256" key="2">
    <source>
        <dbReference type="SAM" id="SignalP"/>
    </source>
</evidence>
<organism evidence="3 4">
    <name type="scientific">Rosistilla carotiformis</name>
    <dbReference type="NCBI Taxonomy" id="2528017"/>
    <lineage>
        <taxon>Bacteria</taxon>
        <taxon>Pseudomonadati</taxon>
        <taxon>Planctomycetota</taxon>
        <taxon>Planctomycetia</taxon>
        <taxon>Pirellulales</taxon>
        <taxon>Pirellulaceae</taxon>
        <taxon>Rosistilla</taxon>
    </lineage>
</organism>
<dbReference type="OrthoDB" id="270321at2"/>
<accession>A0A518JSG4</accession>
<feature type="chain" id="PRO_5021927827" description="Filamentous hemagglutinin" evidence="2">
    <location>
        <begin position="25"/>
        <end position="329"/>
    </location>
</feature>
<keyword evidence="4" id="KW-1185">Reference proteome</keyword>
<evidence type="ECO:0000313" key="3">
    <source>
        <dbReference type="EMBL" id="QDV68467.1"/>
    </source>
</evidence>
<name>A0A518JSG4_9BACT</name>